<name>A0ABD3C8M7_9LAMI</name>
<keyword evidence="2" id="KW-1185">Reference proteome</keyword>
<sequence length="103" mass="11865">MASIYSLFDNLNSSKHVWAVKSRAIRTYFQPKFEYPKEIEKIMHDESGDEIHASKSSATHNFISPHLCKTLWSLLKDLHSGKNSWVVKARMISVQTTNVQKSK</sequence>
<evidence type="ECO:0000313" key="2">
    <source>
        <dbReference type="Proteomes" id="UP001632038"/>
    </source>
</evidence>
<gene>
    <name evidence="1" type="ORF">CASFOL_029724</name>
</gene>
<reference evidence="2" key="1">
    <citation type="journal article" date="2024" name="IScience">
        <title>Strigolactones Initiate the Formation of Haustorium-like Structures in Castilleja.</title>
        <authorList>
            <person name="Buerger M."/>
            <person name="Peterson D."/>
            <person name="Chory J."/>
        </authorList>
    </citation>
    <scope>NUCLEOTIDE SEQUENCE [LARGE SCALE GENOMIC DNA]</scope>
</reference>
<protein>
    <submittedName>
        <fullName evidence="1">Uncharacterized protein</fullName>
    </submittedName>
</protein>
<proteinExistence type="predicted"/>
<organism evidence="1 2">
    <name type="scientific">Castilleja foliolosa</name>
    <dbReference type="NCBI Taxonomy" id="1961234"/>
    <lineage>
        <taxon>Eukaryota</taxon>
        <taxon>Viridiplantae</taxon>
        <taxon>Streptophyta</taxon>
        <taxon>Embryophyta</taxon>
        <taxon>Tracheophyta</taxon>
        <taxon>Spermatophyta</taxon>
        <taxon>Magnoliopsida</taxon>
        <taxon>eudicotyledons</taxon>
        <taxon>Gunneridae</taxon>
        <taxon>Pentapetalae</taxon>
        <taxon>asterids</taxon>
        <taxon>lamiids</taxon>
        <taxon>Lamiales</taxon>
        <taxon>Orobanchaceae</taxon>
        <taxon>Pedicularideae</taxon>
        <taxon>Castillejinae</taxon>
        <taxon>Castilleja</taxon>
    </lineage>
</organism>
<dbReference type="AlphaFoldDB" id="A0ABD3C8M7"/>
<comment type="caution">
    <text evidence="1">The sequence shown here is derived from an EMBL/GenBank/DDBJ whole genome shotgun (WGS) entry which is preliminary data.</text>
</comment>
<dbReference type="Proteomes" id="UP001632038">
    <property type="component" value="Unassembled WGS sequence"/>
</dbReference>
<accession>A0ABD3C8M7</accession>
<dbReference type="EMBL" id="JAVIJP010000047">
    <property type="protein sequence ID" value="KAL3626175.1"/>
    <property type="molecule type" value="Genomic_DNA"/>
</dbReference>
<evidence type="ECO:0000313" key="1">
    <source>
        <dbReference type="EMBL" id="KAL3626175.1"/>
    </source>
</evidence>